<dbReference type="EMBL" id="JBBWWR010000018">
    <property type="protein sequence ID" value="KAK8943740.1"/>
    <property type="molecule type" value="Genomic_DNA"/>
</dbReference>
<dbReference type="Pfam" id="PF24938">
    <property type="entry name" value="DUF7755"/>
    <property type="match status" value="1"/>
</dbReference>
<accession>A0ABR2LLM4</accession>
<feature type="domain" description="DUF7755" evidence="1">
    <location>
        <begin position="101"/>
        <end position="146"/>
    </location>
</feature>
<dbReference type="PANTHER" id="PTHR36330:SF2">
    <property type="entry name" value="LIPASE_LIPOOXYGENASE, PLAT_LH2 FAMILY PROTEIN"/>
    <property type="match status" value="1"/>
</dbReference>
<gene>
    <name evidence="2" type="ORF">KSP40_PGU012263</name>
</gene>
<reference evidence="2 3" key="1">
    <citation type="journal article" date="2022" name="Nat. Plants">
        <title>Genomes of leafy and leafless Platanthera orchids illuminate the evolution of mycoheterotrophy.</title>
        <authorList>
            <person name="Li M.H."/>
            <person name="Liu K.W."/>
            <person name="Li Z."/>
            <person name="Lu H.C."/>
            <person name="Ye Q.L."/>
            <person name="Zhang D."/>
            <person name="Wang J.Y."/>
            <person name="Li Y.F."/>
            <person name="Zhong Z.M."/>
            <person name="Liu X."/>
            <person name="Yu X."/>
            <person name="Liu D.K."/>
            <person name="Tu X.D."/>
            <person name="Liu B."/>
            <person name="Hao Y."/>
            <person name="Liao X.Y."/>
            <person name="Jiang Y.T."/>
            <person name="Sun W.H."/>
            <person name="Chen J."/>
            <person name="Chen Y.Q."/>
            <person name="Ai Y."/>
            <person name="Zhai J.W."/>
            <person name="Wu S.S."/>
            <person name="Zhou Z."/>
            <person name="Hsiao Y.Y."/>
            <person name="Wu W.L."/>
            <person name="Chen Y.Y."/>
            <person name="Lin Y.F."/>
            <person name="Hsu J.L."/>
            <person name="Li C.Y."/>
            <person name="Wang Z.W."/>
            <person name="Zhao X."/>
            <person name="Zhong W.Y."/>
            <person name="Ma X.K."/>
            <person name="Ma L."/>
            <person name="Huang J."/>
            <person name="Chen G.Z."/>
            <person name="Huang M.Z."/>
            <person name="Huang L."/>
            <person name="Peng D.H."/>
            <person name="Luo Y.B."/>
            <person name="Zou S.Q."/>
            <person name="Chen S.P."/>
            <person name="Lan S."/>
            <person name="Tsai W.C."/>
            <person name="Van de Peer Y."/>
            <person name="Liu Z.J."/>
        </authorList>
    </citation>
    <scope>NUCLEOTIDE SEQUENCE [LARGE SCALE GENOMIC DNA]</scope>
    <source>
        <strain evidence="2">Lor288</strain>
    </source>
</reference>
<name>A0ABR2LLM4_9ASPA</name>
<organism evidence="2 3">
    <name type="scientific">Platanthera guangdongensis</name>
    <dbReference type="NCBI Taxonomy" id="2320717"/>
    <lineage>
        <taxon>Eukaryota</taxon>
        <taxon>Viridiplantae</taxon>
        <taxon>Streptophyta</taxon>
        <taxon>Embryophyta</taxon>
        <taxon>Tracheophyta</taxon>
        <taxon>Spermatophyta</taxon>
        <taxon>Magnoliopsida</taxon>
        <taxon>Liliopsida</taxon>
        <taxon>Asparagales</taxon>
        <taxon>Orchidaceae</taxon>
        <taxon>Orchidoideae</taxon>
        <taxon>Orchideae</taxon>
        <taxon>Orchidinae</taxon>
        <taxon>Platanthera</taxon>
    </lineage>
</organism>
<keyword evidence="3" id="KW-1185">Reference proteome</keyword>
<comment type="caution">
    <text evidence="2">The sequence shown here is derived from an EMBL/GenBank/DDBJ whole genome shotgun (WGS) entry which is preliminary data.</text>
</comment>
<proteinExistence type="predicted"/>
<sequence length="151" mass="17463">MDMETLSVGHLIPSVQATSLTRWRRPYSTSDDFPRVSLFPRKVEKRIDNSLIIFCSKRSVYQDFQDFAKPLHLLPATQITTYPTDYSEKTISSLELDHSTSLYMIELRTSRDFASWPSDLNSAIMICLIDENGRSILQRISAISQERRENL</sequence>
<evidence type="ECO:0000313" key="2">
    <source>
        <dbReference type="EMBL" id="KAK8943740.1"/>
    </source>
</evidence>
<evidence type="ECO:0000313" key="3">
    <source>
        <dbReference type="Proteomes" id="UP001412067"/>
    </source>
</evidence>
<dbReference type="InterPro" id="IPR056657">
    <property type="entry name" value="DUF7755"/>
</dbReference>
<protein>
    <recommendedName>
        <fullName evidence="1">DUF7755 domain-containing protein</fullName>
    </recommendedName>
</protein>
<dbReference type="PANTHER" id="PTHR36330">
    <property type="entry name" value="LIPASE/LIPOOXYGENASE, PLAT/LH2 FAMILY PROTEIN"/>
    <property type="match status" value="1"/>
</dbReference>
<dbReference type="Proteomes" id="UP001412067">
    <property type="component" value="Unassembled WGS sequence"/>
</dbReference>
<evidence type="ECO:0000259" key="1">
    <source>
        <dbReference type="Pfam" id="PF24938"/>
    </source>
</evidence>